<keyword evidence="1" id="KW-0812">Transmembrane</keyword>
<keyword evidence="1" id="KW-0472">Membrane</keyword>
<feature type="transmembrane region" description="Helical" evidence="1">
    <location>
        <begin position="35"/>
        <end position="55"/>
    </location>
</feature>
<dbReference type="InterPro" id="IPR046062">
    <property type="entry name" value="DUF6020"/>
</dbReference>
<dbReference type="Pfam" id="PF19484">
    <property type="entry name" value="DUF6020"/>
    <property type="match status" value="1"/>
</dbReference>
<feature type="transmembrane region" description="Helical" evidence="1">
    <location>
        <begin position="101"/>
        <end position="121"/>
    </location>
</feature>
<keyword evidence="1" id="KW-1133">Transmembrane helix</keyword>
<dbReference type="Proteomes" id="UP000510868">
    <property type="component" value="Chromosome"/>
</dbReference>
<feature type="transmembrane region" description="Helical" evidence="1">
    <location>
        <begin position="217"/>
        <end position="234"/>
    </location>
</feature>
<dbReference type="EMBL" id="CP059275">
    <property type="protein sequence ID" value="QLQ60889.1"/>
    <property type="molecule type" value="Genomic_DNA"/>
</dbReference>
<feature type="transmembrane region" description="Helical" evidence="1">
    <location>
        <begin position="246"/>
        <end position="265"/>
    </location>
</feature>
<dbReference type="AlphaFoldDB" id="A0A7L6BGQ5"/>
<feature type="transmembrane region" description="Helical" evidence="1">
    <location>
        <begin position="272"/>
        <end position="287"/>
    </location>
</feature>
<name>A0A7L6BGQ5_LIMRT</name>
<evidence type="ECO:0000313" key="2">
    <source>
        <dbReference type="EMBL" id="QLQ60889.1"/>
    </source>
</evidence>
<feature type="transmembrane region" description="Helical" evidence="1">
    <location>
        <begin position="12"/>
        <end position="29"/>
    </location>
</feature>
<feature type="transmembrane region" description="Helical" evidence="1">
    <location>
        <begin position="299"/>
        <end position="332"/>
    </location>
</feature>
<feature type="transmembrane region" description="Helical" evidence="1">
    <location>
        <begin position="533"/>
        <end position="555"/>
    </location>
</feature>
<protein>
    <recommendedName>
        <fullName evidence="4">Glycosyltransferase RgtA/B/C/D-like domain-containing protein</fullName>
    </recommendedName>
</protein>
<accession>A0A7L6BGQ5</accession>
<gene>
    <name evidence="2" type="ORF">HHK02_06525</name>
</gene>
<evidence type="ECO:0008006" key="4">
    <source>
        <dbReference type="Google" id="ProtNLM"/>
    </source>
</evidence>
<feature type="transmembrane region" description="Helical" evidence="1">
    <location>
        <begin position="148"/>
        <end position="166"/>
    </location>
</feature>
<feature type="transmembrane region" description="Helical" evidence="1">
    <location>
        <begin position="562"/>
        <end position="580"/>
    </location>
</feature>
<reference evidence="2 3" key="1">
    <citation type="submission" date="2020-07" db="EMBL/GenBank/DDBJ databases">
        <title>Genome sequence of Lactobacillus reuteri CNEI-KCA3 isolated from the faeces of a reared-broiler chicken, South-East Nigeria, reveals presence of CRISPR arrays.</title>
        <authorList>
            <person name="Anukam K.C."/>
            <person name="Ibezim C.N."/>
            <person name="BeecK W.V."/>
            <person name="Allonsius C."/>
            <person name="Broek M.D."/>
            <person name="Tuyaerts I."/>
            <person name="Attama A."/>
            <person name="Esimone C.O."/>
            <person name="Lebeer S."/>
        </authorList>
    </citation>
    <scope>NUCLEOTIDE SEQUENCE [LARGE SCALE GENOMIC DNA]</scope>
    <source>
        <strain evidence="2 3">CNEI-KCA3</strain>
    </source>
</reference>
<feature type="transmembrane region" description="Helical" evidence="1">
    <location>
        <begin position="341"/>
        <end position="359"/>
    </location>
</feature>
<evidence type="ECO:0000313" key="3">
    <source>
        <dbReference type="Proteomes" id="UP000510868"/>
    </source>
</evidence>
<dbReference type="RefSeq" id="WP_181462179.1">
    <property type="nucleotide sequence ID" value="NZ_CP059275.1"/>
</dbReference>
<feature type="transmembrane region" description="Helical" evidence="1">
    <location>
        <begin position="67"/>
        <end position="89"/>
    </location>
</feature>
<proteinExistence type="predicted"/>
<evidence type="ECO:0000256" key="1">
    <source>
        <dbReference type="SAM" id="Phobius"/>
    </source>
</evidence>
<sequence length="613" mass="72196">MIEENRKSLYKLLAFILSFEAVVFFQYLIKDPNQGLSYTNSWSSVLLFVVIYKLYSSTDFLKNSRRSIFVLLCLATIYSILLVIGVNLYRYNNVNFMSLKTWIKVIGNLPLLFVIVNYIYLSLPQLNSIFSTNNALQRFFNCRETWKLLWFGMIIFWLIELFATYPGNYAYDAGYQLQSYLNTREIYLHHPLAHTELLIFFVLKIGRNILGGETQGLFIYTFLQILWLSFAYSRVLEYLRKINLNYAIRICFFVIFCLSPYIGIMSISVTKNVPYTASFIILVLWYLERKNWLLKFGKLKYWTIFVLFALINLIFENQGVYVITLSLVFAFLFQKSIRKELLLSCIAILFGTVIYNGPVTRSLNGHIDKEDRVRESLSIPIMQLSSVASQKNLDITSDEVNQVRIYIPNYKMYESQNCQSLSDPLKSSFNSDQYIKNKQNFWKLWFKLAKQNPNEYLNAFAKMTIGYWYPDTSYPDRRSYYKYFLEYSSYVKQEHKNEKAWHHERVATPKALKPLYKFYTNFVNSYPNQRIPVISMIDSIGFNVFILLFFTAWMIIFKERKYIFLIVLTLSLLGTFLLGPVVLYRYAFPIVSVVPLCVGIMISESQKMMEGRA</sequence>
<organism evidence="2 3">
    <name type="scientific">Limosilactobacillus reuteri</name>
    <name type="common">Lactobacillus reuteri</name>
    <dbReference type="NCBI Taxonomy" id="1598"/>
    <lineage>
        <taxon>Bacteria</taxon>
        <taxon>Bacillati</taxon>
        <taxon>Bacillota</taxon>
        <taxon>Bacilli</taxon>
        <taxon>Lactobacillales</taxon>
        <taxon>Lactobacillaceae</taxon>
        <taxon>Limosilactobacillus</taxon>
    </lineage>
</organism>